<dbReference type="InterPro" id="IPR013784">
    <property type="entry name" value="Carb-bd-like_fold"/>
</dbReference>
<evidence type="ECO:0000256" key="1">
    <source>
        <dbReference type="ARBA" id="ARBA00008061"/>
    </source>
</evidence>
<protein>
    <recommendedName>
        <fullName evidence="7">pullulanase</fullName>
        <ecNumber evidence="7">3.2.1.41</ecNumber>
    </recommendedName>
    <alternativeName>
        <fullName evidence="8">Alpha-dextrin endo-1,6-alpha-glucosidase</fullName>
    </alternativeName>
    <alternativeName>
        <fullName evidence="9">Pullulan 6-glucanohydrolase</fullName>
    </alternativeName>
</protein>
<reference evidence="12 13" key="1">
    <citation type="submission" date="2016-11" db="EMBL/GenBank/DDBJ databases">
        <authorList>
            <person name="Jaros S."/>
            <person name="Januszkiewicz K."/>
            <person name="Wedrychowicz H."/>
        </authorList>
    </citation>
    <scope>NUCLEOTIDE SEQUENCE [LARGE SCALE GENOMIC DNA]</scope>
    <source>
        <strain evidence="12 13">DSM 15930</strain>
    </source>
</reference>
<dbReference type="Pfam" id="PF00128">
    <property type="entry name" value="Alpha-amylase"/>
    <property type="match status" value="2"/>
</dbReference>
<dbReference type="InterPro" id="IPR013783">
    <property type="entry name" value="Ig-like_fold"/>
</dbReference>
<evidence type="ECO:0000313" key="13">
    <source>
        <dbReference type="Proteomes" id="UP000184038"/>
    </source>
</evidence>
<dbReference type="InterPro" id="IPR004193">
    <property type="entry name" value="Glyco_hydro_13_N"/>
</dbReference>
<dbReference type="SUPFAM" id="SSF81296">
    <property type="entry name" value="E set domains"/>
    <property type="match status" value="2"/>
</dbReference>
<name>A0A1M7IXZ7_9FIRM</name>
<comment type="catalytic activity">
    <reaction evidence="6">
        <text>Hydrolysis of (1-&gt;6)-alpha-D-glucosidic linkages in pullulan, amylopectin and glycogen, and in the alpha- and beta-limit dextrins of amylopectin and glycogen.</text>
        <dbReference type="EC" id="3.2.1.41"/>
    </reaction>
</comment>
<dbReference type="GO" id="GO:0030246">
    <property type="term" value="F:carbohydrate binding"/>
    <property type="evidence" value="ECO:0007669"/>
    <property type="project" value="InterPro"/>
</dbReference>
<dbReference type="InterPro" id="IPR006047">
    <property type="entry name" value="GH13_cat_dom"/>
</dbReference>
<dbReference type="Pfam" id="PF03714">
    <property type="entry name" value="PUD"/>
    <property type="match status" value="1"/>
</dbReference>
<evidence type="ECO:0000256" key="4">
    <source>
        <dbReference type="ARBA" id="ARBA00022837"/>
    </source>
</evidence>
<dbReference type="Pfam" id="PF02368">
    <property type="entry name" value="Big_2"/>
    <property type="match status" value="2"/>
</dbReference>
<dbReference type="Gene3D" id="2.60.40.1080">
    <property type="match status" value="2"/>
</dbReference>
<dbReference type="EMBL" id="FRCP01000010">
    <property type="protein sequence ID" value="SHM45545.1"/>
    <property type="molecule type" value="Genomic_DNA"/>
</dbReference>
<proteinExistence type="inferred from homology"/>
<dbReference type="Gene3D" id="2.60.40.1110">
    <property type="match status" value="2"/>
</dbReference>
<dbReference type="GO" id="GO:0051060">
    <property type="term" value="F:pullulanase activity"/>
    <property type="evidence" value="ECO:0007669"/>
    <property type="project" value="UniProtKB-EC"/>
</dbReference>
<dbReference type="PANTHER" id="PTHR10357:SF209">
    <property type="entry name" value="PERIPLASMIC ALPHA-AMYLASE"/>
    <property type="match status" value="1"/>
</dbReference>
<sequence length="1669" mass="184460">MKKSSVRRRIMSLLMVLTMLIGLLPNNLLVQATEVQTTEAGVTDPELAGLKSPVINGDGTVTFSYIGNSTQAVIVKGLFNGWAEVVMDKKTTTEGNTYFTTTVDVTKVPGIYPYGFNDNNGGGWLGDPLNNAYYTANSNKALVRNPIETETGTTIYYPTNEAGAKLQYRKVGETEYQAILMEKAASFSDGMYSATVTEAGTYEYYIEDSLGNNIGDPNNFETENATKTFEVAEIDNEVANLKSPVINGNSVTFNYYDNTATQARVAGGFTSWQTSALSMVKNEKGIWSATCTLEPGVYEYKFIKNTSDWITDPKNNVTSNGNSAFYVEGLTLGKTLDVKKGESTALPVTGQLYTSLVGKTVAVDYTLSDGDINAGVTIKDGKITIPTNYAKSTLTVKVTSGSYEYSSVINVIDKLYTYNIKYYRSDENYSDKDIWFWGYGIDGSVVLFTGTYTDASGRTWATASTTFKLDKAQFIIRTTDSGHTQWLGQENTRDFAISTGAESADLWVVSTLDEVATEEPGEIAVPDTRYAMLQYVREDGEYTDWNVYTWTDSTRSIDFDENGIALVPVNQSTTQLDFVIRKGYPAAGEEWVKDGGDCSVKIPLNQTIVKGIIPSGQTSNIKMLPYNSGYTLDGNNKIIHFTYRDDNMFKEGTLDTLAQVCVEVNGTKYPMTYNSENERYEYDYKISKDGQFLYCYYVKKTAVSEEEVILDKYNDKVVDGKSALEYKDITVDISASVQPSSINYRQNAVLSININNKAGETTLIPTETYVDLSSLGGDSKVFVETDLMEISIGVTESTKYGKKQIPVTVVDQYGKKHVITASVTVVAPTQNSNDFDWEEAVIYFMVTDRFKDGNTANNDAYGVGDYNTDPETGASSYHGGDFAGVTSKLDYLKDLGINTIWISPIVENITESQTSTEPPMESYGYHGYWTSNFEELNKHLGTEAELRELISEAHSRGIKIMVDIVINHAGYGTEDTFEGMFRDKNVSGDTILDSLAGLPDFATEKEEVRNKLIEWQTAWMEGYDIDYFRVDTVKHVETTTWAAFKNALTKINPEFKLIGEYAGAGTTNDFDYLNTGKMDSLLNFDFNNMASSFVKGKLEEVEAQLEAANNVLSNTGTVGNFLSSHDEDGFLASLEATETKEVSTNLAKIAATLQITAKGQPVIYYGEELGQSGLNNYPYQTNRYDFDWSIANDENSMYTHYKQLLKVRNDNTKVFAKGSRKTVTGSDADGFLVVERDYNGKKALVAFNLNDTEKKVTINVGTIKGNTITDQYNNLAYTLDSKNNITFTIPSVQDGGTSILVYESKSAVIDNGNSGNSSNTGTTVPASNLTSDNWSDVQTAISEAIKNATTDKETTFTIDMKDATSIPVEIISLIINTNINLVLNMKDYSWTISAKDVDTKEWLEFEKNNTVVDLLVTKITDKDVLSSMDKALDTNKGLCYLDIKHDGAIPFNAVLNYCVGEEYAGTSLFYNYYNEKEGKVEPIGYAKVTEKGYMNMSFSHFSKYVFTAENNVLPTVIKTKTLYVKNTYNLQTKIKNLLLDDQVFFSSSNKSIATVSSKGKITAKKAGTATITTKIVQNGKIYTYKTKVVVKKPYIKFTASKKTIKVGGTFTFKSKVYGDSSSIEYSVSNTKIATIDKKTGKLKAKQAGKVVVTAKAGNITKKFTVVVTK</sequence>
<keyword evidence="13" id="KW-1185">Reference proteome</keyword>
<dbReference type="InterPro" id="IPR003343">
    <property type="entry name" value="Big_2"/>
</dbReference>
<evidence type="ECO:0000256" key="7">
    <source>
        <dbReference type="ARBA" id="ARBA00024062"/>
    </source>
</evidence>
<evidence type="ECO:0000256" key="6">
    <source>
        <dbReference type="ARBA" id="ARBA00023965"/>
    </source>
</evidence>
<dbReference type="PANTHER" id="PTHR10357">
    <property type="entry name" value="ALPHA-AMYLASE FAMILY MEMBER"/>
    <property type="match status" value="1"/>
</dbReference>
<evidence type="ECO:0000259" key="10">
    <source>
        <dbReference type="SMART" id="SM00635"/>
    </source>
</evidence>
<dbReference type="InterPro" id="IPR017853">
    <property type="entry name" value="GH"/>
</dbReference>
<dbReference type="SUPFAM" id="SSF49373">
    <property type="entry name" value="Invasin/intimin cell-adhesion fragments"/>
    <property type="match status" value="2"/>
</dbReference>
<dbReference type="Gene3D" id="3.20.20.80">
    <property type="entry name" value="Glycosidases"/>
    <property type="match status" value="1"/>
</dbReference>
<feature type="domain" description="Glycosyl hydrolase family 13 catalytic" evidence="11">
    <location>
        <begin position="844"/>
        <end position="1208"/>
    </location>
</feature>
<evidence type="ECO:0000313" key="12">
    <source>
        <dbReference type="EMBL" id="SHM45545.1"/>
    </source>
</evidence>
<evidence type="ECO:0000256" key="3">
    <source>
        <dbReference type="ARBA" id="ARBA00022801"/>
    </source>
</evidence>
<evidence type="ECO:0000256" key="2">
    <source>
        <dbReference type="ARBA" id="ARBA00022729"/>
    </source>
</evidence>
<dbReference type="STRING" id="1120996.SAMN02746066_02019"/>
<dbReference type="SUPFAM" id="SSF51011">
    <property type="entry name" value="Glycosyl hydrolase domain"/>
    <property type="match status" value="1"/>
</dbReference>
<dbReference type="SMART" id="SM00642">
    <property type="entry name" value="Aamy"/>
    <property type="match status" value="1"/>
</dbReference>
<dbReference type="InterPro" id="IPR014756">
    <property type="entry name" value="Ig_E-set"/>
</dbReference>
<evidence type="ECO:0000256" key="8">
    <source>
        <dbReference type="ARBA" id="ARBA00029618"/>
    </source>
</evidence>
<dbReference type="EC" id="3.2.1.41" evidence="7"/>
<dbReference type="InterPro" id="IPR005323">
    <property type="entry name" value="CBM41_pullulanase"/>
</dbReference>
<evidence type="ECO:0000256" key="5">
    <source>
        <dbReference type="ARBA" id="ARBA00023295"/>
    </source>
</evidence>
<dbReference type="Gene3D" id="2.60.40.1180">
    <property type="entry name" value="Golgi alpha-mannosidase II"/>
    <property type="match status" value="1"/>
</dbReference>
<keyword evidence="3" id="KW-0378">Hydrolase</keyword>
<keyword evidence="2" id="KW-0732">Signal</keyword>
<keyword evidence="5 12" id="KW-0326">Glycosidase</keyword>
<dbReference type="Proteomes" id="UP000184038">
    <property type="component" value="Unassembled WGS sequence"/>
</dbReference>
<dbReference type="SUPFAM" id="SSF51445">
    <property type="entry name" value="(Trans)glycosidases"/>
    <property type="match status" value="1"/>
</dbReference>
<dbReference type="GO" id="GO:0005975">
    <property type="term" value="P:carbohydrate metabolic process"/>
    <property type="evidence" value="ECO:0007669"/>
    <property type="project" value="InterPro"/>
</dbReference>
<dbReference type="OrthoDB" id="9761875at2"/>
<feature type="domain" description="BIG2" evidence="10">
    <location>
        <begin position="1507"/>
        <end position="1584"/>
    </location>
</feature>
<feature type="domain" description="BIG2" evidence="10">
    <location>
        <begin position="1591"/>
        <end position="1666"/>
    </location>
</feature>
<evidence type="ECO:0000256" key="9">
    <source>
        <dbReference type="ARBA" id="ARBA00031076"/>
    </source>
</evidence>
<dbReference type="CDD" id="cd02859">
    <property type="entry name" value="E_set_AMPKbeta_like_N"/>
    <property type="match status" value="1"/>
</dbReference>
<dbReference type="SUPFAM" id="SSF49452">
    <property type="entry name" value="Starch-binding domain-like"/>
    <property type="match status" value="2"/>
</dbReference>
<dbReference type="InterPro" id="IPR008964">
    <property type="entry name" value="Invasin/intimin_cell_adhesion"/>
</dbReference>
<comment type="similarity">
    <text evidence="1">Belongs to the glycosyl hydrolase 13 family.</text>
</comment>
<gene>
    <name evidence="12" type="ORF">SAMN02746066_02019</name>
</gene>
<evidence type="ECO:0000259" key="11">
    <source>
        <dbReference type="SMART" id="SM00642"/>
    </source>
</evidence>
<dbReference type="Gene3D" id="2.60.40.10">
    <property type="entry name" value="Immunoglobulins"/>
    <property type="match status" value="2"/>
</dbReference>
<dbReference type="InterPro" id="IPR013780">
    <property type="entry name" value="Glyco_hydro_b"/>
</dbReference>
<accession>A0A1M7IXZ7</accession>
<organism evidence="12 13">
    <name type="scientific">Anaerosporobacter mobilis DSM 15930</name>
    <dbReference type="NCBI Taxonomy" id="1120996"/>
    <lineage>
        <taxon>Bacteria</taxon>
        <taxon>Bacillati</taxon>
        <taxon>Bacillota</taxon>
        <taxon>Clostridia</taxon>
        <taxon>Lachnospirales</taxon>
        <taxon>Lachnospiraceae</taxon>
        <taxon>Anaerosporobacter</taxon>
    </lineage>
</organism>
<dbReference type="Pfam" id="PF02922">
    <property type="entry name" value="CBM_48"/>
    <property type="match status" value="1"/>
</dbReference>
<keyword evidence="4" id="KW-0106">Calcium</keyword>
<dbReference type="SMART" id="SM00635">
    <property type="entry name" value="BID_2"/>
    <property type="match status" value="2"/>
</dbReference>